<dbReference type="EC" id="2.3.1.286" evidence="3"/>
<keyword evidence="3 4" id="KW-0479">Metal-binding</keyword>
<dbReference type="InterPro" id="IPR050134">
    <property type="entry name" value="NAD-dep_sirtuin_deacylases"/>
</dbReference>
<dbReference type="Proteomes" id="UP000278398">
    <property type="component" value="Unassembled WGS sequence"/>
</dbReference>
<feature type="binding site" evidence="3">
    <location>
        <begin position="91"/>
        <end position="94"/>
    </location>
    <ligand>
        <name>NAD(+)</name>
        <dbReference type="ChEBI" id="CHEBI:57540"/>
    </ligand>
</feature>
<evidence type="ECO:0000313" key="6">
    <source>
        <dbReference type="EMBL" id="RST87896.1"/>
    </source>
</evidence>
<dbReference type="InterPro" id="IPR027546">
    <property type="entry name" value="Sirtuin_class_III"/>
</dbReference>
<feature type="binding site" evidence="3">
    <location>
        <begin position="176"/>
        <end position="178"/>
    </location>
    <ligand>
        <name>NAD(+)</name>
        <dbReference type="ChEBI" id="CHEBI:57540"/>
    </ligand>
</feature>
<feature type="binding site" evidence="3 4">
    <location>
        <position position="120"/>
    </location>
    <ligand>
        <name>Zn(2+)</name>
        <dbReference type="ChEBI" id="CHEBI:29105"/>
    </ligand>
</feature>
<dbReference type="HAMAP" id="MF_01121">
    <property type="entry name" value="Sirtuin_ClassIII"/>
    <property type="match status" value="1"/>
</dbReference>
<dbReference type="GO" id="GO:0008270">
    <property type="term" value="F:zinc ion binding"/>
    <property type="evidence" value="ECO:0007669"/>
    <property type="project" value="UniProtKB-UniRule"/>
</dbReference>
<dbReference type="Gene3D" id="3.30.1600.10">
    <property type="entry name" value="SIR2/SIRT2 'Small Domain"/>
    <property type="match status" value="1"/>
</dbReference>
<dbReference type="OrthoDB" id="9800582at2"/>
<dbReference type="InterPro" id="IPR026590">
    <property type="entry name" value="Ssirtuin_cat_dom"/>
</dbReference>
<keyword evidence="7" id="KW-1185">Reference proteome</keyword>
<dbReference type="AlphaFoldDB" id="A0A3S0ABC1"/>
<dbReference type="GO" id="GO:0070403">
    <property type="term" value="F:NAD+ binding"/>
    <property type="evidence" value="ECO:0007669"/>
    <property type="project" value="UniProtKB-UniRule"/>
</dbReference>
<feature type="binding site" evidence="3">
    <location>
        <position position="220"/>
    </location>
    <ligand>
        <name>NAD(+)</name>
        <dbReference type="ChEBI" id="CHEBI:57540"/>
    </ligand>
</feature>
<feature type="binding site" evidence="3">
    <location>
        <begin position="202"/>
        <end position="204"/>
    </location>
    <ligand>
        <name>NAD(+)</name>
        <dbReference type="ChEBI" id="CHEBI:57540"/>
    </ligand>
</feature>
<dbReference type="GO" id="GO:0017136">
    <property type="term" value="F:histone deacetylase activity, NAD-dependent"/>
    <property type="evidence" value="ECO:0007669"/>
    <property type="project" value="TreeGrafter"/>
</dbReference>
<dbReference type="PROSITE" id="PS50305">
    <property type="entry name" value="SIRTUIN"/>
    <property type="match status" value="1"/>
</dbReference>
<comment type="subcellular location">
    <subcellularLocation>
        <location evidence="3">Cytoplasm</location>
    </subcellularLocation>
</comment>
<dbReference type="InterPro" id="IPR003000">
    <property type="entry name" value="Sirtuin"/>
</dbReference>
<dbReference type="GO" id="GO:0005737">
    <property type="term" value="C:cytoplasm"/>
    <property type="evidence" value="ECO:0007669"/>
    <property type="project" value="UniProtKB-SubCell"/>
</dbReference>
<name>A0A3S0ABC1_9HYPH</name>
<feature type="binding site" evidence="3 4">
    <location>
        <position position="117"/>
    </location>
    <ligand>
        <name>Zn(2+)</name>
        <dbReference type="ChEBI" id="CHEBI:29105"/>
    </ligand>
</feature>
<evidence type="ECO:0000313" key="7">
    <source>
        <dbReference type="Proteomes" id="UP000278398"/>
    </source>
</evidence>
<comment type="similarity">
    <text evidence="3">Belongs to the sirtuin family. Class III subfamily.</text>
</comment>
<proteinExistence type="inferred from homology"/>
<reference evidence="6 7" key="1">
    <citation type="submission" date="2018-12" db="EMBL/GenBank/DDBJ databases">
        <title>Mesorhizobium carbonis sp. nov., isolated from coal mine water.</title>
        <authorList>
            <person name="Xin W."/>
            <person name="Xu Z."/>
            <person name="Xiang F."/>
            <person name="Zhang J."/>
            <person name="Xi L."/>
            <person name="Liu J."/>
        </authorList>
    </citation>
    <scope>NUCLEOTIDE SEQUENCE [LARGE SCALE GENOMIC DNA]</scope>
    <source>
        <strain evidence="6 7">B2.3</strain>
    </source>
</reference>
<feature type="binding site" evidence="3">
    <location>
        <position position="59"/>
    </location>
    <ligand>
        <name>substrate</name>
    </ligand>
</feature>
<dbReference type="EMBL" id="RWKW01000008">
    <property type="protein sequence ID" value="RST87896.1"/>
    <property type="molecule type" value="Genomic_DNA"/>
</dbReference>
<dbReference type="SUPFAM" id="SSF52467">
    <property type="entry name" value="DHS-like NAD/FAD-binding domain"/>
    <property type="match status" value="1"/>
</dbReference>
<keyword evidence="2 3" id="KW-0520">NAD</keyword>
<protein>
    <recommendedName>
        <fullName evidence="3">NAD-dependent protein deacylase</fullName>
        <ecNumber evidence="3">2.3.1.286</ecNumber>
    </recommendedName>
    <alternativeName>
        <fullName evidence="3">Regulatory protein SIR2 homolog</fullName>
    </alternativeName>
</protein>
<feature type="active site" description="Proton acceptor" evidence="3 4">
    <location>
        <position position="109"/>
    </location>
</feature>
<dbReference type="GO" id="GO:0036055">
    <property type="term" value="F:protein-succinyllysine desuccinylase activity"/>
    <property type="evidence" value="ECO:0007669"/>
    <property type="project" value="UniProtKB-UniRule"/>
</dbReference>
<organism evidence="6 7">
    <name type="scientific">Aquibium carbonis</name>
    <dbReference type="NCBI Taxonomy" id="2495581"/>
    <lineage>
        <taxon>Bacteria</taxon>
        <taxon>Pseudomonadati</taxon>
        <taxon>Pseudomonadota</taxon>
        <taxon>Alphaproteobacteria</taxon>
        <taxon>Hyphomicrobiales</taxon>
        <taxon>Phyllobacteriaceae</taxon>
        <taxon>Aquibium</taxon>
    </lineage>
</organism>
<sequence>MNRPSSIVILTGAGVSAESGVDTFRDAGGIWSKVDYRDVATPQGFARDPRLVHDFYNQRRRAMANVAPNAAHAALARLEQAFAGDLLLVTQNIDDLHERAGSSRLIHMHGELGQALCTNCGNRLHWPGDMGVDTMCPACHSTGTIRPDVVWFGEMPYHMGRIEQALERCDLFVSIGTSGSVYPAAGFVEEARRHGAHTVELNLERSEGHSLFAEAEHGRATEIVPAFVERLLNGR</sequence>
<gene>
    <name evidence="3" type="primary">cobB</name>
    <name evidence="6" type="ORF">EJC49_03160</name>
</gene>
<keyword evidence="1" id="KW-0808">Transferase</keyword>
<comment type="catalytic activity">
    <reaction evidence="3">
        <text>N(6)-acetyl-L-lysyl-[protein] + NAD(+) + H2O = 2''-O-acetyl-ADP-D-ribose + nicotinamide + L-lysyl-[protein]</text>
        <dbReference type="Rhea" id="RHEA:43636"/>
        <dbReference type="Rhea" id="RHEA-COMP:9752"/>
        <dbReference type="Rhea" id="RHEA-COMP:10731"/>
        <dbReference type="ChEBI" id="CHEBI:15377"/>
        <dbReference type="ChEBI" id="CHEBI:17154"/>
        <dbReference type="ChEBI" id="CHEBI:29969"/>
        <dbReference type="ChEBI" id="CHEBI:57540"/>
        <dbReference type="ChEBI" id="CHEBI:61930"/>
        <dbReference type="ChEBI" id="CHEBI:83767"/>
        <dbReference type="EC" id="2.3.1.286"/>
    </reaction>
</comment>
<evidence type="ECO:0000256" key="3">
    <source>
        <dbReference type="HAMAP-Rule" id="MF_01121"/>
    </source>
</evidence>
<dbReference type="CDD" id="cd01412">
    <property type="entry name" value="SIRT5_Af1_CobB"/>
    <property type="match status" value="1"/>
</dbReference>
<comment type="function">
    <text evidence="3">NAD-dependent lysine deacetylase and desuccinylase that specifically removes acetyl and succinyl groups on target proteins. Modulates the activities of several proteins which are inactive in their acylated form.</text>
</comment>
<feature type="binding site" evidence="3">
    <location>
        <position position="56"/>
    </location>
    <ligand>
        <name>substrate</name>
    </ligand>
</feature>
<dbReference type="Pfam" id="PF02146">
    <property type="entry name" value="SIR2"/>
    <property type="match status" value="1"/>
</dbReference>
<evidence type="ECO:0000256" key="4">
    <source>
        <dbReference type="PROSITE-ProRule" id="PRU00236"/>
    </source>
</evidence>
<feature type="domain" description="Deacetylase sirtuin-type" evidence="5">
    <location>
        <begin position="1"/>
        <end position="234"/>
    </location>
</feature>
<dbReference type="InterPro" id="IPR026591">
    <property type="entry name" value="Sirtuin_cat_small_dom_sf"/>
</dbReference>
<keyword evidence="3" id="KW-0963">Cytoplasm</keyword>
<dbReference type="Gene3D" id="3.40.50.1220">
    <property type="entry name" value="TPP-binding domain"/>
    <property type="match status" value="1"/>
</dbReference>
<dbReference type="InterPro" id="IPR029035">
    <property type="entry name" value="DHS-like_NAD/FAD-binding_dom"/>
</dbReference>
<feature type="binding site" evidence="3 4">
    <location>
        <position position="136"/>
    </location>
    <ligand>
        <name>Zn(2+)</name>
        <dbReference type="ChEBI" id="CHEBI:29105"/>
    </ligand>
</feature>
<keyword evidence="3 4" id="KW-0862">Zinc</keyword>
<evidence type="ECO:0000256" key="2">
    <source>
        <dbReference type="ARBA" id="ARBA00023027"/>
    </source>
</evidence>
<comment type="caution">
    <text evidence="6">The sequence shown here is derived from an EMBL/GenBank/DDBJ whole genome shotgun (WGS) entry which is preliminary data.</text>
</comment>
<evidence type="ECO:0000256" key="1">
    <source>
        <dbReference type="ARBA" id="ARBA00022679"/>
    </source>
</evidence>
<accession>A0A3S0ABC1</accession>
<feature type="binding site" evidence="3">
    <location>
        <begin position="12"/>
        <end position="31"/>
    </location>
    <ligand>
        <name>NAD(+)</name>
        <dbReference type="ChEBI" id="CHEBI:57540"/>
    </ligand>
</feature>
<dbReference type="PANTHER" id="PTHR11085:SF4">
    <property type="entry name" value="NAD-DEPENDENT PROTEIN DEACYLASE"/>
    <property type="match status" value="1"/>
</dbReference>
<dbReference type="RefSeq" id="WP_126698012.1">
    <property type="nucleotide sequence ID" value="NZ_RWKW01000008.1"/>
</dbReference>
<evidence type="ECO:0000259" key="5">
    <source>
        <dbReference type="PROSITE" id="PS50305"/>
    </source>
</evidence>
<feature type="binding site" evidence="3 4">
    <location>
        <position position="139"/>
    </location>
    <ligand>
        <name>Zn(2+)</name>
        <dbReference type="ChEBI" id="CHEBI:29105"/>
    </ligand>
</feature>
<dbReference type="PANTHER" id="PTHR11085">
    <property type="entry name" value="NAD-DEPENDENT PROTEIN DEACYLASE SIRTUIN-5, MITOCHONDRIAL-RELATED"/>
    <property type="match status" value="1"/>
</dbReference>
<comment type="catalytic activity">
    <reaction evidence="3">
        <text>N(6)-succinyl-L-lysyl-[protein] + NAD(+) + H2O = 2''-O-succinyl-ADP-D-ribose + nicotinamide + L-lysyl-[protein]</text>
        <dbReference type="Rhea" id="RHEA:47668"/>
        <dbReference type="Rhea" id="RHEA-COMP:9752"/>
        <dbReference type="Rhea" id="RHEA-COMP:11877"/>
        <dbReference type="ChEBI" id="CHEBI:15377"/>
        <dbReference type="ChEBI" id="CHEBI:17154"/>
        <dbReference type="ChEBI" id="CHEBI:29969"/>
        <dbReference type="ChEBI" id="CHEBI:57540"/>
        <dbReference type="ChEBI" id="CHEBI:87830"/>
        <dbReference type="ChEBI" id="CHEBI:87832"/>
    </reaction>
</comment>
<dbReference type="GO" id="GO:0036054">
    <property type="term" value="F:protein-malonyllysine demalonylase activity"/>
    <property type="evidence" value="ECO:0007669"/>
    <property type="project" value="InterPro"/>
</dbReference>
<comment type="domain">
    <text evidence="3">2 residues (Tyr-56 and Arg-59) present in a large hydrophobic pocket are probably involved in substrate specificity. They are important for desuccinylation activity, but dispensable for deacetylation activity.</text>
</comment>
<comment type="cofactor">
    <cofactor evidence="3">
        <name>Zn(2+)</name>
        <dbReference type="ChEBI" id="CHEBI:29105"/>
    </cofactor>
    <text evidence="3">Binds 1 zinc ion per subunit.</text>
</comment>